<evidence type="ECO:0000256" key="1">
    <source>
        <dbReference type="ARBA" id="ARBA00004275"/>
    </source>
</evidence>
<dbReference type="PANTHER" id="PTHR10130:SF0">
    <property type="entry name" value="GH08708P"/>
    <property type="match status" value="1"/>
</dbReference>
<evidence type="ECO:0000256" key="8">
    <source>
        <dbReference type="PROSITE-ProRule" id="PRU00339"/>
    </source>
</evidence>
<dbReference type="InterPro" id="IPR011990">
    <property type="entry name" value="TPR-like_helical_dom_sf"/>
</dbReference>
<evidence type="ECO:0000256" key="5">
    <source>
        <dbReference type="ARBA" id="ARBA00022737"/>
    </source>
</evidence>
<dbReference type="PROSITE" id="PS50005">
    <property type="entry name" value="TPR"/>
    <property type="match status" value="3"/>
</dbReference>
<keyword evidence="5" id="KW-0677">Repeat</keyword>
<feature type="repeat" description="TPR" evidence="8">
    <location>
        <begin position="388"/>
        <end position="421"/>
    </location>
</feature>
<reference evidence="10 11" key="1">
    <citation type="submission" date="2019-02" db="EMBL/GenBank/DDBJ databases">
        <title>Genome sequencing of the rare red list fungi Antrodiella citrinella (Flaviporus citrinellus).</title>
        <authorList>
            <person name="Buettner E."/>
            <person name="Kellner H."/>
        </authorList>
    </citation>
    <scope>NUCLEOTIDE SEQUENCE [LARGE SCALE GENOMIC DNA]</scope>
    <source>
        <strain evidence="10 11">DSM 108506</strain>
    </source>
</reference>
<feature type="repeat" description="TPR" evidence="8">
    <location>
        <begin position="533"/>
        <end position="566"/>
    </location>
</feature>
<dbReference type="GO" id="GO:0016560">
    <property type="term" value="P:protein import into peroxisome matrix, docking"/>
    <property type="evidence" value="ECO:0007669"/>
    <property type="project" value="TreeGrafter"/>
</dbReference>
<gene>
    <name evidence="10" type="ORF">EUX98_g1915</name>
</gene>
<evidence type="ECO:0000256" key="4">
    <source>
        <dbReference type="ARBA" id="ARBA00022490"/>
    </source>
</evidence>
<protein>
    <submittedName>
        <fullName evidence="10">Uncharacterized protein</fullName>
    </submittedName>
</protein>
<proteinExistence type="inferred from homology"/>
<comment type="subcellular location">
    <subcellularLocation>
        <location evidence="2">Cytoplasm</location>
    </subcellularLocation>
    <subcellularLocation>
        <location evidence="1">Peroxisome</location>
    </subcellularLocation>
</comment>
<dbReference type="InterPro" id="IPR019734">
    <property type="entry name" value="TPR_rpt"/>
</dbReference>
<keyword evidence="11" id="KW-1185">Reference proteome</keyword>
<evidence type="ECO:0000256" key="6">
    <source>
        <dbReference type="ARBA" id="ARBA00022803"/>
    </source>
</evidence>
<dbReference type="Gene3D" id="6.10.280.230">
    <property type="match status" value="1"/>
</dbReference>
<comment type="similarity">
    <text evidence="3">Belongs to the peroxisomal targeting signal receptor family.</text>
</comment>
<dbReference type="Gene3D" id="1.25.40.10">
    <property type="entry name" value="Tetratricopeptide repeat domain"/>
    <property type="match status" value="1"/>
</dbReference>
<dbReference type="Pfam" id="PF14559">
    <property type="entry name" value="TPR_19"/>
    <property type="match status" value="1"/>
</dbReference>
<evidence type="ECO:0000256" key="3">
    <source>
        <dbReference type="ARBA" id="ARBA00005348"/>
    </source>
</evidence>
<dbReference type="GO" id="GO:0005052">
    <property type="term" value="F:peroxisome matrix targeting signal-1 binding"/>
    <property type="evidence" value="ECO:0007669"/>
    <property type="project" value="TreeGrafter"/>
</dbReference>
<comment type="caution">
    <text evidence="10">The sequence shown here is derived from an EMBL/GenBank/DDBJ whole genome shotgun (WGS) entry which is preliminary data.</text>
</comment>
<evidence type="ECO:0000313" key="11">
    <source>
        <dbReference type="Proteomes" id="UP000308730"/>
    </source>
</evidence>
<keyword evidence="7" id="KW-0576">Peroxisome</keyword>
<dbReference type="GO" id="GO:0005829">
    <property type="term" value="C:cytosol"/>
    <property type="evidence" value="ECO:0007669"/>
    <property type="project" value="TreeGrafter"/>
</dbReference>
<dbReference type="SUPFAM" id="SSF48452">
    <property type="entry name" value="TPR-like"/>
    <property type="match status" value="1"/>
</dbReference>
<keyword evidence="4" id="KW-0963">Cytoplasm</keyword>
<feature type="repeat" description="TPR" evidence="8">
    <location>
        <begin position="499"/>
        <end position="532"/>
    </location>
</feature>
<dbReference type="PANTHER" id="PTHR10130">
    <property type="entry name" value="PEROXISOMAL TARGETING SIGNAL 1 RECEPTOR PEX5"/>
    <property type="match status" value="1"/>
</dbReference>
<dbReference type="GO" id="GO:0005778">
    <property type="term" value="C:peroxisomal membrane"/>
    <property type="evidence" value="ECO:0007669"/>
    <property type="project" value="TreeGrafter"/>
</dbReference>
<dbReference type="EMBL" id="SGPM01000025">
    <property type="protein sequence ID" value="THH32280.1"/>
    <property type="molecule type" value="Genomic_DNA"/>
</dbReference>
<evidence type="ECO:0000256" key="9">
    <source>
        <dbReference type="SAM" id="MobiDB-lite"/>
    </source>
</evidence>
<sequence>MQPDSSKTPRHARHRHSHLDPPRTTYLRYIPLYRLCKARHFIKQQPHLQTSRATPDVQVERQQVHSPALAGPQHAQQGMMQWTPSPGLMNGYGPMHMPGFATQDLIQQQQTTSQSNAVDWDKEFQSHEAFLTADAADVTANNIEHALQDAQAESSIHAYDGDELARTAGLLVETVQHEENPKFKNSEFMGLMRQLRDREMVVEGNQMVKNADGASWATDFQASVDVKGKGKAVEPVQLLPGSHIQTPGVSWASMAREAPSSQTAEARGTAEDPVDAYFRQDNADYIQYWQEQGSVSEFVDSFKAAVTTSQGAIQEAEWDKLQSDWDAFEATSTGIKAVSHYQFQLNNPYVLGEASRTRHHALHSQDLASIHESVLELEAVVQRDLTNSRAWFELGVKQQENEREPKAVHALRRALELDPAHLPSWVALAVSHTNEGNRQGTYHAIREWVERNDRYKDAVQGVRMSGKLGDGHTQSQNFQHLAECLMAMARSDTSGNIDPDIQVALAVLLNTSEEYDKARDCFLAALAVRPEDWLLYNRVGATLANSGHPDEALQYYYRALELNPAYIRARFNLGISCVNLRRYEDAAHHILDALVLQDSDRVVSAADTSDKRGITSSVLWDSLKTCCTHMQRLDLATLCDRQNLEAFRLNFSMP</sequence>
<keyword evidence="6 8" id="KW-0802">TPR repeat</keyword>
<accession>A0A4S4N8N2</accession>
<evidence type="ECO:0000256" key="2">
    <source>
        <dbReference type="ARBA" id="ARBA00004496"/>
    </source>
</evidence>
<dbReference type="OrthoDB" id="10006023at2759"/>
<evidence type="ECO:0000256" key="7">
    <source>
        <dbReference type="ARBA" id="ARBA00023140"/>
    </source>
</evidence>
<dbReference type="SMART" id="SM00028">
    <property type="entry name" value="TPR"/>
    <property type="match status" value="4"/>
</dbReference>
<dbReference type="InterPro" id="IPR024111">
    <property type="entry name" value="PEX5/PEX5L"/>
</dbReference>
<dbReference type="AlphaFoldDB" id="A0A4S4N8N2"/>
<feature type="region of interest" description="Disordered" evidence="9">
    <location>
        <begin position="1"/>
        <end position="22"/>
    </location>
</feature>
<feature type="compositionally biased region" description="Basic residues" evidence="9">
    <location>
        <begin position="8"/>
        <end position="17"/>
    </location>
</feature>
<organism evidence="10 11">
    <name type="scientific">Antrodiella citrinella</name>
    <dbReference type="NCBI Taxonomy" id="2447956"/>
    <lineage>
        <taxon>Eukaryota</taxon>
        <taxon>Fungi</taxon>
        <taxon>Dikarya</taxon>
        <taxon>Basidiomycota</taxon>
        <taxon>Agaricomycotina</taxon>
        <taxon>Agaricomycetes</taxon>
        <taxon>Polyporales</taxon>
        <taxon>Steccherinaceae</taxon>
        <taxon>Antrodiella</taxon>
    </lineage>
</organism>
<evidence type="ECO:0000313" key="10">
    <source>
        <dbReference type="EMBL" id="THH32280.1"/>
    </source>
</evidence>
<dbReference type="Proteomes" id="UP000308730">
    <property type="component" value="Unassembled WGS sequence"/>
</dbReference>
<name>A0A4S4N8N2_9APHY</name>